<evidence type="ECO:0000313" key="2">
    <source>
        <dbReference type="EMBL" id="GJT37203.1"/>
    </source>
</evidence>
<organism evidence="2 3">
    <name type="scientific">Tanacetum coccineum</name>
    <dbReference type="NCBI Taxonomy" id="301880"/>
    <lineage>
        <taxon>Eukaryota</taxon>
        <taxon>Viridiplantae</taxon>
        <taxon>Streptophyta</taxon>
        <taxon>Embryophyta</taxon>
        <taxon>Tracheophyta</taxon>
        <taxon>Spermatophyta</taxon>
        <taxon>Magnoliopsida</taxon>
        <taxon>eudicotyledons</taxon>
        <taxon>Gunneridae</taxon>
        <taxon>Pentapetalae</taxon>
        <taxon>asterids</taxon>
        <taxon>campanulids</taxon>
        <taxon>Asterales</taxon>
        <taxon>Asteraceae</taxon>
        <taxon>Asteroideae</taxon>
        <taxon>Anthemideae</taxon>
        <taxon>Anthemidinae</taxon>
        <taxon>Tanacetum</taxon>
    </lineage>
</organism>
<dbReference type="EMBL" id="BQNB010015204">
    <property type="protein sequence ID" value="GJT37203.1"/>
    <property type="molecule type" value="Genomic_DNA"/>
</dbReference>
<name>A0ABQ5DF69_9ASTR</name>
<sequence length="631" mass="73001">MSTSNVHQQSLVDASSKTRPSMLERGPYEFRMFTPSDTDELKMQTEEDLRGDDLKYYEAEIEAMNLILISIPNDIYNSVDACTTAKAMWERVEREALVSVYNRFPQLMNDLERNHIIFPKVTINTKFLNCLQPEWLKYVTQVRLAKRLIEDSCDDLFDYLLQFEKLVNASRAKKLEKSHDPLALVAHTDSSSRTSSQYYVTHPSSVVDYDDDYQRDTVQNNSDVPLTSAMILLAHAITRNFSNPTNNRFRTSSNTKNQAIVQGDRVNIQSKNSGNDGRNTRRAYVQEEVIENTNVQNDVGNIQRTLRTASSGTVANVQCYNYNEKGHYAHNCPKPRVRDLKYFMEQMLLAKSDEAGVILTDQQNDFLFADASWMEEIQELIASDKQEQHGSVEKDTNVQQSYELEQLARNAYREAEKKQIIAKKVQQQNIVLTKQLESYKKKVRVFEMTKGNNTNYFNEYIEADQKAKRFEQESQSQFICDRDIIRDLEQQHVIELKRQTVELQKTQSILKQKMSENKDKYNDTVLDLEAKVKKSEDTVLKIGNSLQGMFMLKPKPMSFYDSKLKHGLGYANPYTLKKAISQNPKLYNASCLDDLKIHMNVRDTEDILEDATKSQIKMQNKMKDPIAIQKK</sequence>
<evidence type="ECO:0000256" key="1">
    <source>
        <dbReference type="SAM" id="Coils"/>
    </source>
</evidence>
<feature type="coiled-coil region" evidence="1">
    <location>
        <begin position="511"/>
        <end position="538"/>
    </location>
</feature>
<keyword evidence="3" id="KW-1185">Reference proteome</keyword>
<keyword evidence="1" id="KW-0175">Coiled coil</keyword>
<proteinExistence type="predicted"/>
<dbReference type="Proteomes" id="UP001151760">
    <property type="component" value="Unassembled WGS sequence"/>
</dbReference>
<dbReference type="InterPro" id="IPR036875">
    <property type="entry name" value="Znf_CCHC_sf"/>
</dbReference>
<dbReference type="Gene3D" id="4.10.60.10">
    <property type="entry name" value="Zinc finger, CCHC-type"/>
    <property type="match status" value="1"/>
</dbReference>
<gene>
    <name evidence="2" type="ORF">Tco_0937068</name>
</gene>
<protein>
    <submittedName>
        <fullName evidence="2">Retrovirus-related pol polyprotein from transposon TNT 1-94</fullName>
    </submittedName>
</protein>
<dbReference type="SUPFAM" id="SSF57756">
    <property type="entry name" value="Retrovirus zinc finger-like domains"/>
    <property type="match status" value="1"/>
</dbReference>
<evidence type="ECO:0000313" key="3">
    <source>
        <dbReference type="Proteomes" id="UP001151760"/>
    </source>
</evidence>
<accession>A0ABQ5DF69</accession>
<comment type="caution">
    <text evidence="2">The sequence shown here is derived from an EMBL/GenBank/DDBJ whole genome shotgun (WGS) entry which is preliminary data.</text>
</comment>
<reference evidence="2" key="2">
    <citation type="submission" date="2022-01" db="EMBL/GenBank/DDBJ databases">
        <authorList>
            <person name="Yamashiro T."/>
            <person name="Shiraishi A."/>
            <person name="Satake H."/>
            <person name="Nakayama K."/>
        </authorList>
    </citation>
    <scope>NUCLEOTIDE SEQUENCE</scope>
</reference>
<reference evidence="2" key="1">
    <citation type="journal article" date="2022" name="Int. J. Mol. Sci.">
        <title>Draft Genome of Tanacetum Coccineum: Genomic Comparison of Closely Related Tanacetum-Family Plants.</title>
        <authorList>
            <person name="Yamashiro T."/>
            <person name="Shiraishi A."/>
            <person name="Nakayama K."/>
            <person name="Satake H."/>
        </authorList>
    </citation>
    <scope>NUCLEOTIDE SEQUENCE</scope>
</reference>